<accession>A0ACC6PLC5</accession>
<reference evidence="1" key="1">
    <citation type="submission" date="2024-03" db="EMBL/GenBank/DDBJ databases">
        <title>Novel Streptomyces species of biotechnological and ecological value are a feature of Machair soil.</title>
        <authorList>
            <person name="Prole J.R."/>
            <person name="Goodfellow M."/>
            <person name="Allenby N."/>
            <person name="Ward A.C."/>
        </authorList>
    </citation>
    <scope>NUCLEOTIDE SEQUENCE</scope>
    <source>
        <strain evidence="1">MS2.AVA.5</strain>
    </source>
</reference>
<protein>
    <submittedName>
        <fullName evidence="1">RICIN domain-containing protein</fullName>
    </submittedName>
</protein>
<organism evidence="1 2">
    <name type="scientific">Streptomyces achmelvichensis</name>
    <dbReference type="NCBI Taxonomy" id="3134111"/>
    <lineage>
        <taxon>Bacteria</taxon>
        <taxon>Bacillati</taxon>
        <taxon>Actinomycetota</taxon>
        <taxon>Actinomycetes</taxon>
        <taxon>Kitasatosporales</taxon>
        <taxon>Streptomycetaceae</taxon>
        <taxon>Streptomyces</taxon>
    </lineage>
</organism>
<proteinExistence type="predicted"/>
<evidence type="ECO:0000313" key="2">
    <source>
        <dbReference type="Proteomes" id="UP001377168"/>
    </source>
</evidence>
<comment type="caution">
    <text evidence="1">The sequence shown here is derived from an EMBL/GenBank/DDBJ whole genome shotgun (WGS) entry which is preliminary data.</text>
</comment>
<gene>
    <name evidence="1" type="ORF">WKI67_01685</name>
</gene>
<dbReference type="EMBL" id="JBBKAJ010000011">
    <property type="protein sequence ID" value="MEJ8632186.1"/>
    <property type="molecule type" value="Genomic_DNA"/>
</dbReference>
<keyword evidence="2" id="KW-1185">Reference proteome</keyword>
<evidence type="ECO:0000313" key="1">
    <source>
        <dbReference type="EMBL" id="MEJ8632186.1"/>
    </source>
</evidence>
<dbReference type="Proteomes" id="UP001377168">
    <property type="component" value="Unassembled WGS sequence"/>
</dbReference>
<sequence length="387" mass="43839">MALAPGKTYRIVNKRSNLALTPKHWSTGDAIVDQYDVQGAGTSGAAFQTWHLFPMDGNNYLLVNKRAGMTLTPRYWSTGPTPLTQYDIQRGNERQHQLWHLVDRGSGWYQIVNRASGLVLTPESWSTGASVVDVYYGEQPGSSKFDFQLWKFQLVDEYRPVTELPPVEMPPDGVGDVIRLTGYARPEPERTPEVLIGQVAVPFAVQDGGGSAEQQSQHNPYLIIKQYGYWDRVYYYEHPGLSQYEAEQHTTIGLITSNRTEVERTTSISVTAEAGFVFKGFSAGISTTITDQLRVFWAREETESSEQKDIIKRTYFNDNKRICEALWYRGDHFVVHRMDGSTVAEWRTRDKRSSVLDGWPREGDAASWPEREGDETAQSGEWPPPAE</sequence>
<name>A0ACC6PLC5_9ACTN</name>